<dbReference type="EMBL" id="CP051217">
    <property type="protein sequence ID" value="QJB68495.1"/>
    <property type="molecule type" value="Genomic_DNA"/>
</dbReference>
<dbReference type="PANTHER" id="PTHR33359">
    <property type="entry name" value="MOLYBDOPTERIN SYNTHASE SULFUR CARRIER SUBUNIT"/>
    <property type="match status" value="1"/>
</dbReference>
<name>A0A6H2DKM1_9SPHN</name>
<dbReference type="InterPro" id="IPR003749">
    <property type="entry name" value="ThiS/MoaD-like"/>
</dbReference>
<dbReference type="AlphaFoldDB" id="A0A6H2DKM1"/>
<dbReference type="Proteomes" id="UP000501600">
    <property type="component" value="Chromosome"/>
</dbReference>
<dbReference type="Pfam" id="PF02597">
    <property type="entry name" value="ThiS"/>
    <property type="match status" value="1"/>
</dbReference>
<gene>
    <name evidence="4" type="primary">moaD</name>
    <name evidence="4" type="ORF">HF685_03605</name>
</gene>
<dbReference type="NCBIfam" id="TIGR01682">
    <property type="entry name" value="moaD"/>
    <property type="match status" value="1"/>
</dbReference>
<dbReference type="InterPro" id="IPR012675">
    <property type="entry name" value="Beta-grasp_dom_sf"/>
</dbReference>
<dbReference type="InterPro" id="IPR016155">
    <property type="entry name" value="Mopterin_synth/thiamin_S_b"/>
</dbReference>
<keyword evidence="1" id="KW-0547">Nucleotide-binding</keyword>
<keyword evidence="5" id="KW-1185">Reference proteome</keyword>
<dbReference type="SUPFAM" id="SSF54285">
    <property type="entry name" value="MoaD/ThiS"/>
    <property type="match status" value="1"/>
</dbReference>
<dbReference type="CDD" id="cd00754">
    <property type="entry name" value="Ubl_MoaD"/>
    <property type="match status" value="1"/>
</dbReference>
<dbReference type="GO" id="GO:0006777">
    <property type="term" value="P:Mo-molybdopterin cofactor biosynthetic process"/>
    <property type="evidence" value="ECO:0007669"/>
    <property type="project" value="InterPro"/>
</dbReference>
<comment type="similarity">
    <text evidence="2">Belongs to the MoaD family.</text>
</comment>
<accession>A0A6H2DKM1</accession>
<sequence>MADTLTIIYFAWVKERRGCSEEQIVRPAAGTTVAELLQQLQQHDASYRSVFADTAKLRFALDQNFVQHSEAIDDADELAIFPPVTGG</sequence>
<evidence type="ECO:0000256" key="1">
    <source>
        <dbReference type="ARBA" id="ARBA00022741"/>
    </source>
</evidence>
<reference evidence="4 5" key="1">
    <citation type="submission" date="2020-04" db="EMBL/GenBank/DDBJ databases">
        <title>Genome sequence for Sphingorhabdus sp. strain M1.</title>
        <authorList>
            <person name="Park S.-J."/>
        </authorList>
    </citation>
    <scope>NUCLEOTIDE SEQUENCE [LARGE SCALE GENOMIC DNA]</scope>
    <source>
        <strain evidence="4 5">JK6</strain>
    </source>
</reference>
<evidence type="ECO:0000313" key="4">
    <source>
        <dbReference type="EMBL" id="QJB68495.1"/>
    </source>
</evidence>
<dbReference type="RefSeq" id="WP_168818338.1">
    <property type="nucleotide sequence ID" value="NZ_CP051217.1"/>
</dbReference>
<evidence type="ECO:0000256" key="3">
    <source>
        <dbReference type="ARBA" id="ARBA00024247"/>
    </source>
</evidence>
<evidence type="ECO:0000313" key="5">
    <source>
        <dbReference type="Proteomes" id="UP000501600"/>
    </source>
</evidence>
<dbReference type="PANTHER" id="PTHR33359:SF1">
    <property type="entry name" value="MOLYBDOPTERIN SYNTHASE SULFUR CARRIER SUBUNIT"/>
    <property type="match status" value="1"/>
</dbReference>
<evidence type="ECO:0000256" key="2">
    <source>
        <dbReference type="ARBA" id="ARBA00024200"/>
    </source>
</evidence>
<dbReference type="InterPro" id="IPR044672">
    <property type="entry name" value="MOCS2A"/>
</dbReference>
<dbReference type="GO" id="GO:0000166">
    <property type="term" value="F:nucleotide binding"/>
    <property type="evidence" value="ECO:0007669"/>
    <property type="project" value="UniProtKB-KW"/>
</dbReference>
<dbReference type="GO" id="GO:1990133">
    <property type="term" value="C:molybdopterin adenylyltransferase complex"/>
    <property type="evidence" value="ECO:0007669"/>
    <property type="project" value="TreeGrafter"/>
</dbReference>
<proteinExistence type="inferred from homology"/>
<organism evidence="4 5">
    <name type="scientific">Parasphingorhabdus halotolerans</name>
    <dbReference type="NCBI Taxonomy" id="2725558"/>
    <lineage>
        <taxon>Bacteria</taxon>
        <taxon>Pseudomonadati</taxon>
        <taxon>Pseudomonadota</taxon>
        <taxon>Alphaproteobacteria</taxon>
        <taxon>Sphingomonadales</taxon>
        <taxon>Sphingomonadaceae</taxon>
        <taxon>Parasphingorhabdus</taxon>
    </lineage>
</organism>
<dbReference type="KEGG" id="phao:HF685_03605"/>
<dbReference type="Gene3D" id="3.10.20.30">
    <property type="match status" value="1"/>
</dbReference>
<protein>
    <recommendedName>
        <fullName evidence="3">Molybdopterin synthase sulfur carrier subunit</fullName>
    </recommendedName>
</protein>